<dbReference type="Pfam" id="PF23216">
    <property type="entry name" value="WHD_CYT4"/>
    <property type="match status" value="1"/>
</dbReference>
<feature type="compositionally biased region" description="Pro residues" evidence="1">
    <location>
        <begin position="37"/>
        <end position="46"/>
    </location>
</feature>
<evidence type="ECO:0000256" key="1">
    <source>
        <dbReference type="SAM" id="MobiDB-lite"/>
    </source>
</evidence>
<dbReference type="InterPro" id="IPR056624">
    <property type="entry name" value="WH_CYT4"/>
</dbReference>
<dbReference type="Pfam" id="PF00773">
    <property type="entry name" value="RNB"/>
    <property type="match status" value="1"/>
</dbReference>
<dbReference type="GO" id="GO:0006402">
    <property type="term" value="P:mRNA catabolic process"/>
    <property type="evidence" value="ECO:0007669"/>
    <property type="project" value="TreeGrafter"/>
</dbReference>
<dbReference type="AlphaFoldDB" id="A0A2R6NX94"/>
<keyword evidence="4" id="KW-1185">Reference proteome</keyword>
<reference evidence="3 4" key="1">
    <citation type="submission" date="2018-02" db="EMBL/GenBank/DDBJ databases">
        <title>Genome sequence of the basidiomycete white-rot fungus Phlebia centrifuga.</title>
        <authorList>
            <person name="Granchi Z."/>
            <person name="Peng M."/>
            <person name="de Vries R.P."/>
            <person name="Hilden K."/>
            <person name="Makela M.R."/>
            <person name="Grigoriev I."/>
            <person name="Riley R."/>
        </authorList>
    </citation>
    <scope>NUCLEOTIDE SEQUENCE [LARGE SCALE GENOMIC DNA]</scope>
    <source>
        <strain evidence="3 4">FBCC195</strain>
    </source>
</reference>
<dbReference type="InterPro" id="IPR012340">
    <property type="entry name" value="NA-bd_OB-fold"/>
</dbReference>
<dbReference type="SUPFAM" id="SSF50249">
    <property type="entry name" value="Nucleic acid-binding proteins"/>
    <property type="match status" value="1"/>
</dbReference>
<evidence type="ECO:0000313" key="3">
    <source>
        <dbReference type="EMBL" id="PSR79023.1"/>
    </source>
</evidence>
<dbReference type="EMBL" id="MLYV02000712">
    <property type="protein sequence ID" value="PSR79023.1"/>
    <property type="molecule type" value="Genomic_DNA"/>
</dbReference>
<evidence type="ECO:0000313" key="4">
    <source>
        <dbReference type="Proteomes" id="UP000186601"/>
    </source>
</evidence>
<dbReference type="STRING" id="98765.A0A2R6NX94"/>
<dbReference type="GO" id="GO:0000932">
    <property type="term" value="C:P-body"/>
    <property type="evidence" value="ECO:0007669"/>
    <property type="project" value="TreeGrafter"/>
</dbReference>
<proteinExistence type="predicted"/>
<comment type="caution">
    <text evidence="3">The sequence shown here is derived from an EMBL/GenBank/DDBJ whole genome shotgun (WGS) entry which is preliminary data.</text>
</comment>
<dbReference type="SMART" id="SM00955">
    <property type="entry name" value="RNB"/>
    <property type="match status" value="1"/>
</dbReference>
<dbReference type="GO" id="GO:0003723">
    <property type="term" value="F:RNA binding"/>
    <property type="evidence" value="ECO:0007669"/>
    <property type="project" value="InterPro"/>
</dbReference>
<dbReference type="OrthoDB" id="2285229at2759"/>
<dbReference type="GO" id="GO:0000175">
    <property type="term" value="F:3'-5'-RNA exonuclease activity"/>
    <property type="evidence" value="ECO:0007669"/>
    <property type="project" value="TreeGrafter"/>
</dbReference>
<evidence type="ECO:0000259" key="2">
    <source>
        <dbReference type="SMART" id="SM00955"/>
    </source>
</evidence>
<dbReference type="InterPro" id="IPR050180">
    <property type="entry name" value="RNR_Ribonuclease"/>
</dbReference>
<sequence length="921" mass="103119">MHRRSVQCLAGSSRATSQQYSQAAASSSTDLLKRPLRTPPPLPPAGTPTNVMKEFTQVLSASTKKPSEQGWKHPYTYNGDDKRLRATVRRFIPSVEKNRFFTTPADYMDSDDDFLSRKKLALGAFVEVRRTGEVWEHNKSDVMFVVPNFVDRMTVERCGVSEVAENEHEVNSRISVLKKIRELEKDIETHFQTHAAGLNTALASLRLRSRDAHMELTTEHAARMITKGPSIPLVTLLTVHKYLMRRPQMFVAHPQHFLATQTFTVRPMAEVEVLERVSRMVTKKEKSLCDFIDKARSIINASRAERSCSGPLSMKPIEGYSFTEDDQVIIRFLQFFMRPTRSTQNNPFIVLTATIMKRLDMYHDGTVDAAMVHQMLIDLGVLSPWDDPISREKDAIFTVAEPAFVSVPSPAPISAISSSDTVGPDEFYPRDIVAHLRHDFGDMPVYVIDDAGAQELDDGISLERIPSEPGCYWIHVHIADPTLLLHPNHSISKKARAKMGSLYFVHETVPMLPPSVMRAGLSLGSGQAEGRPETVLTFSCKIDEQGDIVDYVIRAGLIRNLHMIQYDDLDRALGIPSDGTQYPFGDNPPVSSLTHPIPQDQLDDLRILLQVSGRLIAQRQKLGNFNIASPQAEVDMLPKPELGNPPDLNSPYAIRGFPNMRYSICMPDKFDKGARSIVSECMKAASRVASRFFRDLGIPAIRRASGPLVLPSAADREYILSIRDNGGYVNRMDVAETAFLIPEAEYTLLPKGHWPLGIADGEGYIRVTSPLRRYGDVVAHWQIKHALLAPSTGSNGRLFSDEWLKSLATEMALKESQLKSLQRRHMKFWALMYLKRRLEYPAEFNDSPDVLQSLQGGLLRAPYINHMTGAFQAHVMVDSLGLQGVLEGLRPNMGLHLGTTCDLKISNIRLGPNPEISLKVR</sequence>
<organism evidence="3 4">
    <name type="scientific">Hermanssonia centrifuga</name>
    <dbReference type="NCBI Taxonomy" id="98765"/>
    <lineage>
        <taxon>Eukaryota</taxon>
        <taxon>Fungi</taxon>
        <taxon>Dikarya</taxon>
        <taxon>Basidiomycota</taxon>
        <taxon>Agaricomycotina</taxon>
        <taxon>Agaricomycetes</taxon>
        <taxon>Polyporales</taxon>
        <taxon>Meruliaceae</taxon>
        <taxon>Hermanssonia</taxon>
    </lineage>
</organism>
<accession>A0A2R6NX94</accession>
<dbReference type="Proteomes" id="UP000186601">
    <property type="component" value="Unassembled WGS sequence"/>
</dbReference>
<dbReference type="InterPro" id="IPR001900">
    <property type="entry name" value="RNase_II/R"/>
</dbReference>
<feature type="compositionally biased region" description="Low complexity" evidence="1">
    <location>
        <begin position="12"/>
        <end position="30"/>
    </location>
</feature>
<feature type="region of interest" description="Disordered" evidence="1">
    <location>
        <begin position="1"/>
        <end position="48"/>
    </location>
</feature>
<dbReference type="PANTHER" id="PTHR23355:SF65">
    <property type="entry name" value="EXORIBONUCLEASE CYT-4, PUTATIVE (AFU_ORTHOLOGUE AFUA_7G01550)-RELATED"/>
    <property type="match status" value="1"/>
</dbReference>
<feature type="domain" description="RNB" evidence="2">
    <location>
        <begin position="437"/>
        <end position="789"/>
    </location>
</feature>
<name>A0A2R6NX94_9APHY</name>
<dbReference type="PANTHER" id="PTHR23355">
    <property type="entry name" value="RIBONUCLEASE"/>
    <property type="match status" value="1"/>
</dbReference>
<gene>
    <name evidence="3" type="ORF">PHLCEN_2v7210</name>
</gene>
<protein>
    <recommendedName>
        <fullName evidence="2">RNB domain-containing protein</fullName>
    </recommendedName>
</protein>